<feature type="transmembrane region" description="Helical" evidence="1">
    <location>
        <begin position="49"/>
        <end position="71"/>
    </location>
</feature>
<gene>
    <name evidence="2" type="ORF">NCTC11190_00523</name>
</gene>
<keyword evidence="1" id="KW-0812">Transmembrane</keyword>
<name>A0A379MPC4_9BACT</name>
<evidence type="ECO:0000313" key="2">
    <source>
        <dbReference type="EMBL" id="SUE33316.1"/>
    </source>
</evidence>
<feature type="transmembrane region" description="Helical" evidence="1">
    <location>
        <begin position="23"/>
        <end position="43"/>
    </location>
</feature>
<organism evidence="2 3">
    <name type="scientific">Rikenella microfusus</name>
    <dbReference type="NCBI Taxonomy" id="28139"/>
    <lineage>
        <taxon>Bacteria</taxon>
        <taxon>Pseudomonadati</taxon>
        <taxon>Bacteroidota</taxon>
        <taxon>Bacteroidia</taxon>
        <taxon>Bacteroidales</taxon>
        <taxon>Rikenellaceae</taxon>
        <taxon>Rikenella</taxon>
    </lineage>
</organism>
<proteinExistence type="predicted"/>
<sequence length="174" mass="18976">MSAQANTTSIESQIAKRKSSKSVVAGIGLIIIGAGLYFISTILSDTTSSLYMVCTVGGFAAMIVGVLKLCFGGKETIYLPTKSPVKSYSIYFEALSGDELVKLIEQGKFDEIRDARRKESGPVRLDVQRSKDDRFVSLQVMQFVPYTYEKVSGTYYFQEGQAPEVAVSVGNPAK</sequence>
<dbReference type="RefSeq" id="WP_027290678.1">
    <property type="nucleotide sequence ID" value="NZ_UGVL01000001.1"/>
</dbReference>
<keyword evidence="1" id="KW-0472">Membrane</keyword>
<dbReference type="Proteomes" id="UP000255233">
    <property type="component" value="Unassembled WGS sequence"/>
</dbReference>
<evidence type="ECO:0000256" key="1">
    <source>
        <dbReference type="SAM" id="Phobius"/>
    </source>
</evidence>
<dbReference type="EMBL" id="UGVL01000001">
    <property type="protein sequence ID" value="SUE33316.1"/>
    <property type="molecule type" value="Genomic_DNA"/>
</dbReference>
<reference evidence="2 3" key="1">
    <citation type="submission" date="2018-06" db="EMBL/GenBank/DDBJ databases">
        <authorList>
            <consortium name="Pathogen Informatics"/>
            <person name="Doyle S."/>
        </authorList>
    </citation>
    <scope>NUCLEOTIDE SEQUENCE [LARGE SCALE GENOMIC DNA]</scope>
    <source>
        <strain evidence="2 3">NCTC11190</strain>
    </source>
</reference>
<accession>A0A379MPC4</accession>
<dbReference type="AlphaFoldDB" id="A0A379MPC4"/>
<dbReference type="OrthoDB" id="1046776at2"/>
<keyword evidence="1" id="KW-1133">Transmembrane helix</keyword>
<evidence type="ECO:0000313" key="3">
    <source>
        <dbReference type="Proteomes" id="UP000255233"/>
    </source>
</evidence>
<keyword evidence="3" id="KW-1185">Reference proteome</keyword>
<protein>
    <submittedName>
        <fullName evidence="2">Uncharacterized protein</fullName>
    </submittedName>
</protein>